<evidence type="ECO:0000313" key="2">
    <source>
        <dbReference type="WBParaSite" id="PEQ_0000945701-mRNA-1"/>
    </source>
</evidence>
<evidence type="ECO:0000313" key="1">
    <source>
        <dbReference type="Proteomes" id="UP000887564"/>
    </source>
</evidence>
<name>A0A914RT41_PAREQ</name>
<sequence>MVEWADGVVDMAMVIDLDMVVCGVVDTDLDGEVDTVADGAPMDV</sequence>
<dbReference type="AlphaFoldDB" id="A0A914RT41"/>
<proteinExistence type="predicted"/>
<protein>
    <submittedName>
        <fullName evidence="2">Uncharacterized protein</fullName>
    </submittedName>
</protein>
<dbReference type="WBParaSite" id="PEQ_0000945701-mRNA-1">
    <property type="protein sequence ID" value="PEQ_0000945701-mRNA-1"/>
    <property type="gene ID" value="PEQ_0000945701"/>
</dbReference>
<accession>A0A914RT41</accession>
<reference evidence="2" key="1">
    <citation type="submission" date="2022-11" db="UniProtKB">
        <authorList>
            <consortium name="WormBaseParasite"/>
        </authorList>
    </citation>
    <scope>IDENTIFICATION</scope>
</reference>
<organism evidence="1 2">
    <name type="scientific">Parascaris equorum</name>
    <name type="common">Equine roundworm</name>
    <dbReference type="NCBI Taxonomy" id="6256"/>
    <lineage>
        <taxon>Eukaryota</taxon>
        <taxon>Metazoa</taxon>
        <taxon>Ecdysozoa</taxon>
        <taxon>Nematoda</taxon>
        <taxon>Chromadorea</taxon>
        <taxon>Rhabditida</taxon>
        <taxon>Spirurina</taxon>
        <taxon>Ascaridomorpha</taxon>
        <taxon>Ascaridoidea</taxon>
        <taxon>Ascarididae</taxon>
        <taxon>Parascaris</taxon>
    </lineage>
</organism>
<keyword evidence="1" id="KW-1185">Reference proteome</keyword>
<dbReference type="Proteomes" id="UP000887564">
    <property type="component" value="Unplaced"/>
</dbReference>